<name>A0A9Q3PZR8_9BASI</name>
<gene>
    <name evidence="1" type="ORF">O181_119739</name>
</gene>
<dbReference type="EMBL" id="AVOT02106487">
    <property type="protein sequence ID" value="MBW0580024.1"/>
    <property type="molecule type" value="Genomic_DNA"/>
</dbReference>
<evidence type="ECO:0000313" key="1">
    <source>
        <dbReference type="EMBL" id="MBW0580024.1"/>
    </source>
</evidence>
<comment type="caution">
    <text evidence="1">The sequence shown here is derived from an EMBL/GenBank/DDBJ whole genome shotgun (WGS) entry which is preliminary data.</text>
</comment>
<dbReference type="Proteomes" id="UP000765509">
    <property type="component" value="Unassembled WGS sequence"/>
</dbReference>
<keyword evidence="2" id="KW-1185">Reference proteome</keyword>
<accession>A0A9Q3PZR8</accession>
<proteinExistence type="predicted"/>
<evidence type="ECO:0000313" key="2">
    <source>
        <dbReference type="Proteomes" id="UP000765509"/>
    </source>
</evidence>
<sequence>MVWPVLSDEAPLKLVFSLFIDWFNPRGNKQAGKQELLGVIIFTCLNLPPAMQNKPAYTLVHGIIPGPNAPNVTNISNILKPLVNELLWLKDGIEIETYKHPLGRKIYIQFLPLLGDSVGVHKAAGFASHPAKQFCPWCQLSLDDISKAILGTWRTDSGVLEAAQEWNSAKSATE</sequence>
<protein>
    <submittedName>
        <fullName evidence="1">Uncharacterized protein</fullName>
    </submittedName>
</protein>
<organism evidence="1 2">
    <name type="scientific">Austropuccinia psidii MF-1</name>
    <dbReference type="NCBI Taxonomy" id="1389203"/>
    <lineage>
        <taxon>Eukaryota</taxon>
        <taxon>Fungi</taxon>
        <taxon>Dikarya</taxon>
        <taxon>Basidiomycota</taxon>
        <taxon>Pucciniomycotina</taxon>
        <taxon>Pucciniomycetes</taxon>
        <taxon>Pucciniales</taxon>
        <taxon>Sphaerophragmiaceae</taxon>
        <taxon>Austropuccinia</taxon>
    </lineage>
</organism>
<reference evidence="1" key="1">
    <citation type="submission" date="2021-03" db="EMBL/GenBank/DDBJ databases">
        <title>Draft genome sequence of rust myrtle Austropuccinia psidii MF-1, a brazilian biotype.</title>
        <authorList>
            <person name="Quecine M.C."/>
            <person name="Pachon D.M.R."/>
            <person name="Bonatelli M.L."/>
            <person name="Correr F.H."/>
            <person name="Franceschini L.M."/>
            <person name="Leite T.F."/>
            <person name="Margarido G.R.A."/>
            <person name="Almeida C.A."/>
            <person name="Ferrarezi J.A."/>
            <person name="Labate C.A."/>
        </authorList>
    </citation>
    <scope>NUCLEOTIDE SEQUENCE</scope>
    <source>
        <strain evidence="1">MF-1</strain>
    </source>
</reference>
<dbReference type="AlphaFoldDB" id="A0A9Q3PZR8"/>
<dbReference type="OrthoDB" id="3039677at2759"/>